<name>A0A0M6Y662_9HYPH</name>
<dbReference type="NCBIfam" id="TIGR01985">
    <property type="entry name" value="phasin_2"/>
    <property type="match status" value="1"/>
</dbReference>
<evidence type="ECO:0000256" key="1">
    <source>
        <dbReference type="SAM" id="MobiDB-lite"/>
    </source>
</evidence>
<organism evidence="3 4">
    <name type="scientific">Roseibium aggregatum</name>
    <dbReference type="NCBI Taxonomy" id="187304"/>
    <lineage>
        <taxon>Bacteria</taxon>
        <taxon>Pseudomonadati</taxon>
        <taxon>Pseudomonadota</taxon>
        <taxon>Alphaproteobacteria</taxon>
        <taxon>Hyphomicrobiales</taxon>
        <taxon>Stappiaceae</taxon>
        <taxon>Roseibium</taxon>
    </lineage>
</organism>
<evidence type="ECO:0000313" key="3">
    <source>
        <dbReference type="EMBL" id="CTQ44777.1"/>
    </source>
</evidence>
<dbReference type="AlphaFoldDB" id="A0A0M6Y662"/>
<keyword evidence="4" id="KW-1185">Reference proteome</keyword>
<feature type="region of interest" description="Disordered" evidence="1">
    <location>
        <begin position="105"/>
        <end position="128"/>
    </location>
</feature>
<dbReference type="InterPro" id="IPR018968">
    <property type="entry name" value="Phasin"/>
</dbReference>
<gene>
    <name evidence="3" type="ORF">LAL4801_03223</name>
</gene>
<evidence type="ECO:0000313" key="4">
    <source>
        <dbReference type="Proteomes" id="UP000048926"/>
    </source>
</evidence>
<protein>
    <submittedName>
        <fullName evidence="3">Phasin</fullName>
    </submittedName>
</protein>
<dbReference type="Pfam" id="PF09361">
    <property type="entry name" value="Phasin_2"/>
    <property type="match status" value="1"/>
</dbReference>
<dbReference type="InterPro" id="IPR010234">
    <property type="entry name" value="Phasin_subfam-2"/>
</dbReference>
<dbReference type="Proteomes" id="UP000048926">
    <property type="component" value="Unassembled WGS sequence"/>
</dbReference>
<sequence>MSTDKTGFEIPDQMRDFAEKSVDQARKAFDDFMGATHKAVSNAEDSANAVQAGAADVNKKALNYAEEHVDAAFKFAQELVKAQNVEDMMKLQQDYLRRQMESLGEQAREFSNSATKAVQDAAKATQKK</sequence>
<proteinExistence type="predicted"/>
<dbReference type="KEGG" id="lagg:B0E33_07150"/>
<evidence type="ECO:0000259" key="2">
    <source>
        <dbReference type="Pfam" id="PF09361"/>
    </source>
</evidence>
<dbReference type="RefSeq" id="WP_031269792.1">
    <property type="nucleotide sequence ID" value="NZ_CP045617.1"/>
</dbReference>
<dbReference type="EMBL" id="CXST01000002">
    <property type="protein sequence ID" value="CTQ44777.1"/>
    <property type="molecule type" value="Genomic_DNA"/>
</dbReference>
<accession>A0A0M6Y662</accession>
<reference evidence="4" key="1">
    <citation type="submission" date="2015-07" db="EMBL/GenBank/DDBJ databases">
        <authorList>
            <person name="Rodrigo-Torres Lidia"/>
            <person name="Arahal R.David."/>
        </authorList>
    </citation>
    <scope>NUCLEOTIDE SEQUENCE [LARGE SCALE GENOMIC DNA]</scope>
    <source>
        <strain evidence="4">CECT 4801</strain>
    </source>
</reference>
<feature type="domain" description="Phasin" evidence="2">
    <location>
        <begin position="31"/>
        <end position="127"/>
    </location>
</feature>
<dbReference type="STRING" id="187304.B0E33_07150"/>